<dbReference type="Proteomes" id="UP001345013">
    <property type="component" value="Unassembled WGS sequence"/>
</dbReference>
<name>A0ABR0K9W9_9EURO</name>
<proteinExistence type="predicted"/>
<sequence>MNLTEDTTQEQAKFPFTNTSIVSSLIEAPLQVLHHAPFPADPPNILPVSNSHLRNVQESLNNVVPKANWLISAMVPSGEALKTLLGYTVEEYFEVHTKSGPRNTARKGNSASGETYLARLLLTEGPAVESPAATLA</sequence>
<reference evidence="1 2" key="1">
    <citation type="submission" date="2023-08" db="EMBL/GenBank/DDBJ databases">
        <title>Black Yeasts Isolated from many extreme environments.</title>
        <authorList>
            <person name="Coleine C."/>
            <person name="Stajich J.E."/>
            <person name="Selbmann L."/>
        </authorList>
    </citation>
    <scope>NUCLEOTIDE SEQUENCE [LARGE SCALE GENOMIC DNA]</scope>
    <source>
        <strain evidence="1 2">CCFEE 5885</strain>
    </source>
</reference>
<organism evidence="1 2">
    <name type="scientific">Lithohypha guttulata</name>
    <dbReference type="NCBI Taxonomy" id="1690604"/>
    <lineage>
        <taxon>Eukaryota</taxon>
        <taxon>Fungi</taxon>
        <taxon>Dikarya</taxon>
        <taxon>Ascomycota</taxon>
        <taxon>Pezizomycotina</taxon>
        <taxon>Eurotiomycetes</taxon>
        <taxon>Chaetothyriomycetidae</taxon>
        <taxon>Chaetothyriales</taxon>
        <taxon>Trichomeriaceae</taxon>
        <taxon>Lithohypha</taxon>
    </lineage>
</organism>
<comment type="caution">
    <text evidence="1">The sequence shown here is derived from an EMBL/GenBank/DDBJ whole genome shotgun (WGS) entry which is preliminary data.</text>
</comment>
<dbReference type="EMBL" id="JAVRRG010000056">
    <property type="protein sequence ID" value="KAK5092534.1"/>
    <property type="molecule type" value="Genomic_DNA"/>
</dbReference>
<gene>
    <name evidence="1" type="ORF">LTR24_005112</name>
</gene>
<protein>
    <submittedName>
        <fullName evidence="1">Uncharacterized protein</fullName>
    </submittedName>
</protein>
<keyword evidence="2" id="KW-1185">Reference proteome</keyword>
<evidence type="ECO:0000313" key="1">
    <source>
        <dbReference type="EMBL" id="KAK5092534.1"/>
    </source>
</evidence>
<accession>A0ABR0K9W9</accession>
<evidence type="ECO:0000313" key="2">
    <source>
        <dbReference type="Proteomes" id="UP001345013"/>
    </source>
</evidence>